<feature type="region of interest" description="Disordered" evidence="1">
    <location>
        <begin position="34"/>
        <end position="107"/>
    </location>
</feature>
<organism evidence="4 5">
    <name type="scientific">Sphingomonas limnosediminicola</name>
    <dbReference type="NCBI Taxonomy" id="940133"/>
    <lineage>
        <taxon>Bacteria</taxon>
        <taxon>Pseudomonadati</taxon>
        <taxon>Pseudomonadota</taxon>
        <taxon>Alphaproteobacteria</taxon>
        <taxon>Sphingomonadales</taxon>
        <taxon>Sphingomonadaceae</taxon>
        <taxon>Sphingomonas</taxon>
    </lineage>
</organism>
<keyword evidence="5" id="KW-1185">Reference proteome</keyword>
<feature type="transmembrane region" description="Helical" evidence="2">
    <location>
        <begin position="171"/>
        <end position="192"/>
    </location>
</feature>
<name>A0ABP7LHR6_9SPHN</name>
<feature type="region of interest" description="Disordered" evidence="1">
    <location>
        <begin position="274"/>
        <end position="302"/>
    </location>
</feature>
<proteinExistence type="predicted"/>
<keyword evidence="2" id="KW-0472">Membrane</keyword>
<evidence type="ECO:0000313" key="4">
    <source>
        <dbReference type="EMBL" id="GAA3899660.1"/>
    </source>
</evidence>
<comment type="caution">
    <text evidence="4">The sequence shown here is derived from an EMBL/GenBank/DDBJ whole genome shotgun (WGS) entry which is preliminary data.</text>
</comment>
<sequence length="302" mass="32071">MILTCPNCSTQYVVKDGAIPPHGRQVRCASCKHSWHQDPETSDVEDDQGAPAEESIAGATLIEPRSGPEAEERAYEESIVESAQSEAPVETSETAQAADEPGEAQERQAAEYAAEQHARDLSANIDGTSLPDSVAMVAADWREPPVAEAADDEFSPFPAGDDLEPKRRSPILVILIIALLVALAAAAFYFLAPADLKARVGLTGGAVSKLTLLTTHMDRQKLESGNELFTVTGRVINPTGTEQDVPPIQAQLRSKSGQIVYRWTIQPPARSLPPGASASFNSAEVNVPPGGDELTISLGPKA</sequence>
<keyword evidence="2" id="KW-0812">Transmembrane</keyword>
<dbReference type="Pfam" id="PF13717">
    <property type="entry name" value="Zn_ribbon_4"/>
    <property type="match status" value="1"/>
</dbReference>
<evidence type="ECO:0000313" key="5">
    <source>
        <dbReference type="Proteomes" id="UP001500827"/>
    </source>
</evidence>
<reference evidence="5" key="1">
    <citation type="journal article" date="2019" name="Int. J. Syst. Evol. Microbiol.">
        <title>The Global Catalogue of Microorganisms (GCM) 10K type strain sequencing project: providing services to taxonomists for standard genome sequencing and annotation.</title>
        <authorList>
            <consortium name="The Broad Institute Genomics Platform"/>
            <consortium name="The Broad Institute Genome Sequencing Center for Infectious Disease"/>
            <person name="Wu L."/>
            <person name="Ma J."/>
        </authorList>
    </citation>
    <scope>NUCLEOTIDE SEQUENCE [LARGE SCALE GENOMIC DNA]</scope>
    <source>
        <strain evidence="5">JCM 17543</strain>
    </source>
</reference>
<evidence type="ECO:0000259" key="3">
    <source>
        <dbReference type="Pfam" id="PF13717"/>
    </source>
</evidence>
<accession>A0ABP7LHR6</accession>
<gene>
    <name evidence="4" type="ORF">GCM10022276_18140</name>
</gene>
<evidence type="ECO:0000256" key="1">
    <source>
        <dbReference type="SAM" id="MobiDB-lite"/>
    </source>
</evidence>
<dbReference type="NCBIfam" id="TIGR02098">
    <property type="entry name" value="MJ0042_CXXC"/>
    <property type="match status" value="1"/>
</dbReference>
<dbReference type="RefSeq" id="WP_344699364.1">
    <property type="nucleotide sequence ID" value="NZ_BAABBM010000001.1"/>
</dbReference>
<feature type="compositionally biased region" description="Basic and acidic residues" evidence="1">
    <location>
        <begin position="66"/>
        <end position="76"/>
    </location>
</feature>
<feature type="domain" description="Zinc finger/thioredoxin putative" evidence="3">
    <location>
        <begin position="1"/>
        <end position="35"/>
    </location>
</feature>
<feature type="compositionally biased region" description="Polar residues" evidence="1">
    <location>
        <begin position="81"/>
        <end position="95"/>
    </location>
</feature>
<dbReference type="EMBL" id="BAABBM010000001">
    <property type="protein sequence ID" value="GAA3899660.1"/>
    <property type="molecule type" value="Genomic_DNA"/>
</dbReference>
<dbReference type="InterPro" id="IPR011723">
    <property type="entry name" value="Znf/thioredoxin_put"/>
</dbReference>
<dbReference type="Proteomes" id="UP001500827">
    <property type="component" value="Unassembled WGS sequence"/>
</dbReference>
<keyword evidence="2" id="KW-1133">Transmembrane helix</keyword>
<evidence type="ECO:0000256" key="2">
    <source>
        <dbReference type="SAM" id="Phobius"/>
    </source>
</evidence>
<protein>
    <recommendedName>
        <fullName evidence="3">Zinc finger/thioredoxin putative domain-containing protein</fullName>
    </recommendedName>
</protein>